<accession>A0ABS1W1R6</accession>
<evidence type="ECO:0000259" key="1">
    <source>
        <dbReference type="Pfam" id="PF00144"/>
    </source>
</evidence>
<dbReference type="InterPro" id="IPR001466">
    <property type="entry name" value="Beta-lactam-related"/>
</dbReference>
<name>A0ABS1W1R6_9ACTN</name>
<dbReference type="Proteomes" id="UP000598996">
    <property type="component" value="Unassembled WGS sequence"/>
</dbReference>
<dbReference type="InterPro" id="IPR012338">
    <property type="entry name" value="Beta-lactam/transpept-like"/>
</dbReference>
<keyword evidence="3" id="KW-1185">Reference proteome</keyword>
<dbReference type="EMBL" id="JAENHO010000015">
    <property type="protein sequence ID" value="MBL7260638.1"/>
    <property type="molecule type" value="Genomic_DNA"/>
</dbReference>
<dbReference type="PANTHER" id="PTHR43319">
    <property type="entry name" value="BETA-LACTAMASE-RELATED"/>
    <property type="match status" value="1"/>
</dbReference>
<proteinExistence type="predicted"/>
<comment type="caution">
    <text evidence="2">The sequence shown here is derived from an EMBL/GenBank/DDBJ whole genome shotgun (WGS) entry which is preliminary data.</text>
</comment>
<evidence type="ECO:0000313" key="3">
    <source>
        <dbReference type="Proteomes" id="UP000598996"/>
    </source>
</evidence>
<dbReference type="InterPro" id="IPR052907">
    <property type="entry name" value="Beta-lactamase/esterase"/>
</dbReference>
<organism evidence="2 3">
    <name type="scientific">Paractinoplanes lichenicola</name>
    <dbReference type="NCBI Taxonomy" id="2802976"/>
    <lineage>
        <taxon>Bacteria</taxon>
        <taxon>Bacillati</taxon>
        <taxon>Actinomycetota</taxon>
        <taxon>Actinomycetes</taxon>
        <taxon>Micromonosporales</taxon>
        <taxon>Micromonosporaceae</taxon>
        <taxon>Paractinoplanes</taxon>
    </lineage>
</organism>
<dbReference type="RefSeq" id="WP_202997378.1">
    <property type="nucleotide sequence ID" value="NZ_JAENHO010000015.1"/>
</dbReference>
<protein>
    <submittedName>
        <fullName evidence="2">Beta-lactamase family protein</fullName>
    </submittedName>
</protein>
<reference evidence="2 3" key="1">
    <citation type="submission" date="2021-01" db="EMBL/GenBank/DDBJ databases">
        <title>Actinoplanes sp. nov. LDG1-01 isolated from lichen.</title>
        <authorList>
            <person name="Saeng-In P."/>
            <person name="Phongsopitanun W."/>
            <person name="Kanchanasin P."/>
            <person name="Yuki M."/>
            <person name="Kudo T."/>
            <person name="Ohkuma M."/>
            <person name="Tanasupawat S."/>
        </authorList>
    </citation>
    <scope>NUCLEOTIDE SEQUENCE [LARGE SCALE GENOMIC DNA]</scope>
    <source>
        <strain evidence="2 3">LDG1-01</strain>
    </source>
</reference>
<feature type="domain" description="Beta-lactamase-related" evidence="1">
    <location>
        <begin position="21"/>
        <end position="325"/>
    </location>
</feature>
<dbReference type="PANTHER" id="PTHR43319:SF3">
    <property type="entry name" value="BETA-LACTAMASE-RELATED DOMAIN-CONTAINING PROTEIN"/>
    <property type="match status" value="1"/>
</dbReference>
<dbReference type="Gene3D" id="3.40.710.10">
    <property type="entry name" value="DD-peptidase/beta-lactamase superfamily"/>
    <property type="match status" value="1"/>
</dbReference>
<gene>
    <name evidence="2" type="ORF">JKJ07_40735</name>
</gene>
<evidence type="ECO:0000313" key="2">
    <source>
        <dbReference type="EMBL" id="MBL7260638.1"/>
    </source>
</evidence>
<dbReference type="SUPFAM" id="SSF56601">
    <property type="entry name" value="beta-lactamase/transpeptidase-like"/>
    <property type="match status" value="1"/>
</dbReference>
<dbReference type="Pfam" id="PF00144">
    <property type="entry name" value="Beta-lactamase"/>
    <property type="match status" value="1"/>
</dbReference>
<sequence length="338" mass="36036">MDGVITPGFEAVGEAFATDPRGGSALTILRDGEPVVEVVEGWRDAARTQPWKSDTLVNVYSTGKPVIAMAVVLLADRGLIDLDAPMSAYWPSFQTPTSVRQVLSHTSGLAVFPVPRTASAFADWDLLCADLAAAQPEWEPGTKAAEHALTYGHLLGELVRRVDGRPPAKFIADELRFDFGFGLSDADIARCAELEFDAPDWPVRNAGRPESMRSRATSNPAGARDLAVINSDLWRRASIPAVNLHASATGVARFYAAILDGSLPALAVPQFTGPDLFIGEETTWGLGVQIEPDGTWGHGGLGGSAGYADPARGLAIAYVSRRLGDFTTLDRIEAALPR</sequence>